<dbReference type="EMBL" id="LAZR01056312">
    <property type="protein sequence ID" value="KKK74449.1"/>
    <property type="molecule type" value="Genomic_DNA"/>
</dbReference>
<gene>
    <name evidence="2" type="ORF">LCGC14_2883630</name>
</gene>
<sequence length="117" mass="13609">MIVTKEKARKLWLIKSKRKGHSKGYIRLLCPNHPNANKEGYVYEHTYVISLNLKRGLLKQETVHHKDGIVSNNRIDNLQLLSHSDHRKFHPRPSIIGRPKCKICDIPIPYNSRTGFC</sequence>
<reference evidence="2" key="1">
    <citation type="journal article" date="2015" name="Nature">
        <title>Complex archaea that bridge the gap between prokaryotes and eukaryotes.</title>
        <authorList>
            <person name="Spang A."/>
            <person name="Saw J.H."/>
            <person name="Jorgensen S.L."/>
            <person name="Zaremba-Niedzwiedzka K."/>
            <person name="Martijn J."/>
            <person name="Lind A.E."/>
            <person name="van Eijk R."/>
            <person name="Schleper C."/>
            <person name="Guy L."/>
            <person name="Ettema T.J."/>
        </authorList>
    </citation>
    <scope>NUCLEOTIDE SEQUENCE</scope>
</reference>
<dbReference type="InterPro" id="IPR044925">
    <property type="entry name" value="His-Me_finger_sf"/>
</dbReference>
<evidence type="ECO:0000313" key="2">
    <source>
        <dbReference type="EMBL" id="KKK74449.1"/>
    </source>
</evidence>
<dbReference type="AlphaFoldDB" id="A0A0F9A7C6"/>
<feature type="non-terminal residue" evidence="2">
    <location>
        <position position="117"/>
    </location>
</feature>
<name>A0A0F9A7C6_9ZZZZ</name>
<evidence type="ECO:0000259" key="1">
    <source>
        <dbReference type="Pfam" id="PF13392"/>
    </source>
</evidence>
<proteinExistence type="predicted"/>
<feature type="domain" description="HNH nuclease" evidence="1">
    <location>
        <begin position="60"/>
        <end position="87"/>
    </location>
</feature>
<dbReference type="Gene3D" id="3.90.75.20">
    <property type="match status" value="1"/>
</dbReference>
<accession>A0A0F9A7C6</accession>
<organism evidence="2">
    <name type="scientific">marine sediment metagenome</name>
    <dbReference type="NCBI Taxonomy" id="412755"/>
    <lineage>
        <taxon>unclassified sequences</taxon>
        <taxon>metagenomes</taxon>
        <taxon>ecological metagenomes</taxon>
    </lineage>
</organism>
<protein>
    <recommendedName>
        <fullName evidence="1">HNH nuclease domain-containing protein</fullName>
    </recommendedName>
</protein>
<dbReference type="SUPFAM" id="SSF54060">
    <property type="entry name" value="His-Me finger endonucleases"/>
    <property type="match status" value="1"/>
</dbReference>
<comment type="caution">
    <text evidence="2">The sequence shown here is derived from an EMBL/GenBank/DDBJ whole genome shotgun (WGS) entry which is preliminary data.</text>
</comment>
<dbReference type="Pfam" id="PF13392">
    <property type="entry name" value="HNH_3"/>
    <property type="match status" value="1"/>
</dbReference>
<dbReference type="InterPro" id="IPR003615">
    <property type="entry name" value="HNH_nuc"/>
</dbReference>